<dbReference type="Pfam" id="PF10431">
    <property type="entry name" value="ClpB_D2-small"/>
    <property type="match status" value="1"/>
</dbReference>
<dbReference type="InterPro" id="IPR003959">
    <property type="entry name" value="ATPase_AAA_core"/>
</dbReference>
<evidence type="ECO:0000313" key="11">
    <source>
        <dbReference type="EMBL" id="MDN7566925.1"/>
    </source>
</evidence>
<dbReference type="SMART" id="SM01086">
    <property type="entry name" value="ClpB_D2-small"/>
    <property type="match status" value="1"/>
</dbReference>
<proteinExistence type="inferred from homology"/>
<dbReference type="InterPro" id="IPR036628">
    <property type="entry name" value="Clp_N_dom_sf"/>
</dbReference>
<evidence type="ECO:0000256" key="2">
    <source>
        <dbReference type="ARBA" id="ARBA00022737"/>
    </source>
</evidence>
<comment type="function">
    <text evidence="6">Part of a stress-induced multi-chaperone system, it is involved in the recovery of the cell from heat-induced damage, in cooperation with DnaK, DnaJ and GrpE. Acts before DnaK, in the processing of protein aggregates. Protein binding stimulates the ATPase activity; ATP hydrolysis unfolds the denatured protein aggregates, which probably helps expose new hydrophobic binding sites on the surface of ClpB-bound aggregates, contributing to the solubilization and refolding of denatured protein aggregates by DnaK.</text>
</comment>
<dbReference type="SMART" id="SM00382">
    <property type="entry name" value="AAA"/>
    <property type="match status" value="2"/>
</dbReference>
<dbReference type="PANTHER" id="PTHR11638">
    <property type="entry name" value="ATP-DEPENDENT CLP PROTEASE"/>
    <property type="match status" value="1"/>
</dbReference>
<feature type="region of interest" description="Disordered" evidence="9">
    <location>
        <begin position="906"/>
        <end position="967"/>
    </location>
</feature>
<dbReference type="FunFam" id="3.40.50.300:FF:000025">
    <property type="entry name" value="ATP-dependent Clp protease subunit"/>
    <property type="match status" value="1"/>
</dbReference>
<evidence type="ECO:0000256" key="6">
    <source>
        <dbReference type="ARBA" id="ARBA00025613"/>
    </source>
</evidence>
<evidence type="ECO:0000259" key="10">
    <source>
        <dbReference type="PROSITE" id="PS51903"/>
    </source>
</evidence>
<dbReference type="Gene3D" id="1.10.1780.10">
    <property type="entry name" value="Clp, N-terminal domain"/>
    <property type="match status" value="1"/>
</dbReference>
<dbReference type="InterPro" id="IPR001270">
    <property type="entry name" value="ClpA/B"/>
</dbReference>
<keyword evidence="5 8" id="KW-0143">Chaperone</keyword>
<dbReference type="Gene3D" id="4.10.860.10">
    <property type="entry name" value="UVR domain"/>
    <property type="match status" value="1"/>
</dbReference>
<accession>A0AAP4VIR1</accession>
<dbReference type="GO" id="GO:0034605">
    <property type="term" value="P:cellular response to heat"/>
    <property type="evidence" value="ECO:0007669"/>
    <property type="project" value="TreeGrafter"/>
</dbReference>
<comment type="caution">
    <text evidence="11">The sequence shown here is derived from an EMBL/GenBank/DDBJ whole genome shotgun (WGS) entry which is preliminary data.</text>
</comment>
<keyword evidence="3 8" id="KW-0547">Nucleotide-binding</keyword>
<evidence type="ECO:0000256" key="8">
    <source>
        <dbReference type="RuleBase" id="RU004432"/>
    </source>
</evidence>
<evidence type="ECO:0000313" key="12">
    <source>
        <dbReference type="Proteomes" id="UP001172109"/>
    </source>
</evidence>
<evidence type="ECO:0000256" key="9">
    <source>
        <dbReference type="SAM" id="MobiDB-lite"/>
    </source>
</evidence>
<evidence type="ECO:0000256" key="3">
    <source>
        <dbReference type="ARBA" id="ARBA00022741"/>
    </source>
</evidence>
<dbReference type="PROSITE" id="PS00870">
    <property type="entry name" value="CLPAB_1"/>
    <property type="match status" value="1"/>
</dbReference>
<dbReference type="InterPro" id="IPR019489">
    <property type="entry name" value="Clp_ATPase_C"/>
</dbReference>
<dbReference type="Gene3D" id="1.10.8.60">
    <property type="match status" value="2"/>
</dbReference>
<keyword evidence="2 7" id="KW-0677">Repeat</keyword>
<dbReference type="InterPro" id="IPR018368">
    <property type="entry name" value="ClpA/B_CS1"/>
</dbReference>
<dbReference type="GO" id="GO:0005737">
    <property type="term" value="C:cytoplasm"/>
    <property type="evidence" value="ECO:0007669"/>
    <property type="project" value="TreeGrafter"/>
</dbReference>
<dbReference type="PRINTS" id="PR00300">
    <property type="entry name" value="CLPPROTEASEA"/>
</dbReference>
<reference evidence="11" key="1">
    <citation type="submission" date="2023-07" db="EMBL/GenBank/DDBJ databases">
        <title>A collection of bacterial strains from the Burkholderia cepacia Research Laboratory and Repository.</title>
        <authorList>
            <person name="Lipuma J."/>
            <person name="Spilker T."/>
            <person name="Caverly L."/>
        </authorList>
    </citation>
    <scope>NUCLEOTIDE SEQUENCE</scope>
    <source>
        <strain evidence="11">AU44979</strain>
    </source>
</reference>
<sequence length="967" mass="105699">MPALCDICHARPAVARATVMQDGERKTISICDYHFRQLMRHQSMLNPFDSLLGGGGSSSLFGGLDDESPLAAEIPRESVFGGLDDESPLAAEIPRESVDPTDAFSEQTLELLQRAAEKAHELRRSELDSEHLLYALADTDVCAALLKELKLSPQDIRSYIDEHAHTGTAAADAPLDKLSISPRVKKAVQYAFQASRDLGHSYIGPEHLLIGLASVPDSVAGTLLKKYGVTPEALRQKVVKVVGKGAEDGRVDAPTGTPNLDKFGRDLTAIARQGKLDPVLGRAQEIESTIEVLARRKKNNPVLIGEPGVGKTAIVEGLAQRIVNGDVPEVLRDKRLVEVNINSMVAGAKYRGEFEERAKQLIDEVTAKQDELILFIDELHTIVGAGQGGGEGGLDIANVLKPALARGELSLIGATTLNEYQKYIEKDAALERRFQPVFVPEPSVEQTIVILRGLRDSLEAHHQVTFADDAFVAAAEFADRYITSRFLPDKAIDLIDQAAARVRIGATSRPVDIQEGEAQIAQLKREQDYATSRKRFDEAKQFEEQINAKQKSVDEKMEAWQRKTGSETLEVTVESVAEVVSRLTGIPVSELTHEERQKLLKMEEQLRERVVGQSDAVVAVSDAVRLSRAGLGQTHRPIATFLFLGPTGVGKTELAKALAETVFGDEQAIIRIDMSEYMERHAVARLIGAPPGYVGYDEGGQLTERVRRRPYSVILLDEIEKAHPDVYNVLLQVFDDGRLTDGKGRVVDFSNTIIIATSNLGAAIIMDNLTQPEAARKTDKAIREELMQVLKGHFRPEFLNRIDEVIVFHALSKENIRAIVQIQLDRVVRTAAAQDITLVMGDALVEHLTEAGYQPEFGARELKRQIRQTIETRLAKEILADRLKSGDKCEVDYDKASDEVKFTRLAAPEAKEAKDAKDADGKAKPNGKAAKAAADAKADDTPADAPPPAPAAKASGKKSSGAKKDAH</sequence>
<gene>
    <name evidence="11" type="ORF">QZM56_20690</name>
</gene>
<dbReference type="CDD" id="cd19499">
    <property type="entry name" value="RecA-like_ClpB_Hsp104-like"/>
    <property type="match status" value="1"/>
</dbReference>
<keyword evidence="4 8" id="KW-0067">ATP-binding</keyword>
<feature type="domain" description="Clp R" evidence="10">
    <location>
        <begin position="101"/>
        <end position="244"/>
    </location>
</feature>
<dbReference type="InterPro" id="IPR041546">
    <property type="entry name" value="ClpA/ClpB_AAA_lid"/>
</dbReference>
<name>A0AAP4VIR1_9BURK</name>
<feature type="compositionally biased region" description="Basic and acidic residues" evidence="9">
    <location>
        <begin position="909"/>
        <end position="923"/>
    </location>
</feature>
<dbReference type="FunFam" id="3.40.50.300:FF:000010">
    <property type="entry name" value="Chaperone clpB 1, putative"/>
    <property type="match status" value="1"/>
</dbReference>
<dbReference type="RefSeq" id="WP_105818983.1">
    <property type="nucleotide sequence ID" value="NZ_CADEUY010000002.1"/>
</dbReference>
<dbReference type="SUPFAM" id="SSF81923">
    <property type="entry name" value="Double Clp-N motif"/>
    <property type="match status" value="1"/>
</dbReference>
<dbReference type="AlphaFoldDB" id="A0AAP4VIR1"/>
<dbReference type="InterPro" id="IPR003593">
    <property type="entry name" value="AAA+_ATPase"/>
</dbReference>
<evidence type="ECO:0000256" key="4">
    <source>
        <dbReference type="ARBA" id="ARBA00022840"/>
    </source>
</evidence>
<dbReference type="InterPro" id="IPR004176">
    <property type="entry name" value="Clp_R_N"/>
</dbReference>
<dbReference type="Proteomes" id="UP001172109">
    <property type="component" value="Unassembled WGS sequence"/>
</dbReference>
<comment type="similarity">
    <text evidence="1 8">Belongs to the ClpA/ClpB family.</text>
</comment>
<dbReference type="GO" id="GO:0016887">
    <property type="term" value="F:ATP hydrolysis activity"/>
    <property type="evidence" value="ECO:0007669"/>
    <property type="project" value="InterPro"/>
</dbReference>
<dbReference type="PROSITE" id="PS51903">
    <property type="entry name" value="CLP_R"/>
    <property type="match status" value="1"/>
</dbReference>
<dbReference type="EMBL" id="JAUJQS010000014">
    <property type="protein sequence ID" value="MDN7566925.1"/>
    <property type="molecule type" value="Genomic_DNA"/>
</dbReference>
<dbReference type="Gene3D" id="3.40.50.300">
    <property type="entry name" value="P-loop containing nucleotide triphosphate hydrolases"/>
    <property type="match status" value="2"/>
</dbReference>
<dbReference type="Pfam" id="PF02861">
    <property type="entry name" value="Clp_N"/>
    <property type="match status" value="1"/>
</dbReference>
<dbReference type="CDD" id="cd00009">
    <property type="entry name" value="AAA"/>
    <property type="match status" value="1"/>
</dbReference>
<dbReference type="SUPFAM" id="SSF52540">
    <property type="entry name" value="P-loop containing nucleoside triphosphate hydrolases"/>
    <property type="match status" value="2"/>
</dbReference>
<protein>
    <submittedName>
        <fullName evidence="11">AAA family ATPase</fullName>
    </submittedName>
</protein>
<dbReference type="InterPro" id="IPR050130">
    <property type="entry name" value="ClpA_ClpB"/>
</dbReference>
<dbReference type="Pfam" id="PF17871">
    <property type="entry name" value="AAA_lid_9"/>
    <property type="match status" value="1"/>
</dbReference>
<feature type="compositionally biased region" description="Low complexity" evidence="9">
    <location>
        <begin position="924"/>
        <end position="933"/>
    </location>
</feature>
<evidence type="ECO:0000256" key="7">
    <source>
        <dbReference type="PROSITE-ProRule" id="PRU01251"/>
    </source>
</evidence>
<evidence type="ECO:0000256" key="5">
    <source>
        <dbReference type="ARBA" id="ARBA00023186"/>
    </source>
</evidence>
<organism evidence="11 12">
    <name type="scientific">Burkholderia contaminans</name>
    <dbReference type="NCBI Taxonomy" id="488447"/>
    <lineage>
        <taxon>Bacteria</taxon>
        <taxon>Pseudomonadati</taxon>
        <taxon>Pseudomonadota</taxon>
        <taxon>Betaproteobacteria</taxon>
        <taxon>Burkholderiales</taxon>
        <taxon>Burkholderiaceae</taxon>
        <taxon>Burkholderia</taxon>
        <taxon>Burkholderia cepacia complex</taxon>
    </lineage>
</organism>
<dbReference type="PANTHER" id="PTHR11638:SF145">
    <property type="entry name" value="CLPA_B PROTEASE ATP BINDING SUBUNIT-RELATED"/>
    <property type="match status" value="1"/>
</dbReference>
<dbReference type="GO" id="GO:0005524">
    <property type="term" value="F:ATP binding"/>
    <property type="evidence" value="ECO:0007669"/>
    <property type="project" value="UniProtKB-KW"/>
</dbReference>
<dbReference type="InterPro" id="IPR027417">
    <property type="entry name" value="P-loop_NTPase"/>
</dbReference>
<dbReference type="InterPro" id="IPR028299">
    <property type="entry name" value="ClpA/B_CS2"/>
</dbReference>
<dbReference type="PROSITE" id="PS00871">
    <property type="entry name" value="CLPAB_2"/>
    <property type="match status" value="1"/>
</dbReference>
<dbReference type="Pfam" id="PF07724">
    <property type="entry name" value="AAA_2"/>
    <property type="match status" value="1"/>
</dbReference>
<evidence type="ECO:0000256" key="1">
    <source>
        <dbReference type="ARBA" id="ARBA00008675"/>
    </source>
</evidence>
<dbReference type="Pfam" id="PF00004">
    <property type="entry name" value="AAA"/>
    <property type="match status" value="1"/>
</dbReference>